<proteinExistence type="predicted"/>
<protein>
    <recommendedName>
        <fullName evidence="3">Homeodomain-like domain-containing protein</fullName>
    </recommendedName>
</protein>
<gene>
    <name evidence="1" type="ORF">EDD71_1448</name>
</gene>
<evidence type="ECO:0000313" key="2">
    <source>
        <dbReference type="Proteomes" id="UP000295325"/>
    </source>
</evidence>
<reference evidence="1 2" key="1">
    <citation type="submission" date="2019-03" db="EMBL/GenBank/DDBJ databases">
        <title>Genomic Encyclopedia of Type Strains, Phase IV (KMG-IV): sequencing the most valuable type-strain genomes for metagenomic binning, comparative biology and taxonomic classification.</title>
        <authorList>
            <person name="Goeker M."/>
        </authorList>
    </citation>
    <scope>NUCLEOTIDE SEQUENCE [LARGE SCALE GENOMIC DNA]</scope>
    <source>
        <strain evidence="1 2">DSM 24455</strain>
    </source>
</reference>
<dbReference type="RefSeq" id="WP_133629461.1">
    <property type="nucleotide sequence ID" value="NZ_SOAZ01000044.1"/>
</dbReference>
<dbReference type="Proteomes" id="UP000295325">
    <property type="component" value="Unassembled WGS sequence"/>
</dbReference>
<accession>A0A4R7K463</accession>
<dbReference type="OrthoDB" id="1956652at2"/>
<evidence type="ECO:0000313" key="1">
    <source>
        <dbReference type="EMBL" id="TDT45975.1"/>
    </source>
</evidence>
<comment type="caution">
    <text evidence="1">The sequence shown here is derived from an EMBL/GenBank/DDBJ whole genome shotgun (WGS) entry which is preliminary data.</text>
</comment>
<organism evidence="1 2">
    <name type="scientific">Fonticella tunisiensis</name>
    <dbReference type="NCBI Taxonomy" id="1096341"/>
    <lineage>
        <taxon>Bacteria</taxon>
        <taxon>Bacillati</taxon>
        <taxon>Bacillota</taxon>
        <taxon>Clostridia</taxon>
        <taxon>Eubacteriales</taxon>
        <taxon>Clostridiaceae</taxon>
        <taxon>Fonticella</taxon>
    </lineage>
</organism>
<name>A0A4R7K463_9CLOT</name>
<keyword evidence="2" id="KW-1185">Reference proteome</keyword>
<sequence length="60" mass="7410">MKKRRSFVKPGNFKNPLEDLDNERYIELLENGLSDEEIAREFDIDNSYLKRLRDEWREDY</sequence>
<dbReference type="AlphaFoldDB" id="A0A4R7K463"/>
<evidence type="ECO:0008006" key="3">
    <source>
        <dbReference type="Google" id="ProtNLM"/>
    </source>
</evidence>
<dbReference type="EMBL" id="SOAZ01000044">
    <property type="protein sequence ID" value="TDT45975.1"/>
    <property type="molecule type" value="Genomic_DNA"/>
</dbReference>